<dbReference type="AlphaFoldDB" id="A0A317V8F1"/>
<dbReference type="OrthoDB" id="4509212at2759"/>
<evidence type="ECO:0000313" key="3">
    <source>
        <dbReference type="Proteomes" id="UP000246702"/>
    </source>
</evidence>
<feature type="compositionally biased region" description="Basic and acidic residues" evidence="1">
    <location>
        <begin position="84"/>
        <end position="94"/>
    </location>
</feature>
<evidence type="ECO:0000313" key="2">
    <source>
        <dbReference type="EMBL" id="PWY69659.1"/>
    </source>
</evidence>
<dbReference type="EMBL" id="MSFK01000041">
    <property type="protein sequence ID" value="PWY69659.1"/>
    <property type="molecule type" value="Genomic_DNA"/>
</dbReference>
<sequence length="370" mass="40341">MSFLYLVDDTFERLPFTPSLPTTAEDKGSDKGKGPEEALSMEEAVANLTATLDASTMTATGDNLDVFNYGLSSTTEAPDASVQNKDRTEDDISHAETTSVDYMTPHDGDIDPTPRNVALNTNAPVTAEPNTTPGADATSREMNEDQDEPDTAPLLEDQGITPSTLFKATKPCKQGQDSTENDQAPSTSTPDNGLNKVDTRPDEGHHAILDRIDRRLTDAIPTAPLIPMSAACFSQYLRASKTMADETSPEVAPYASTVENKVSPTLDDPGASGVETPSAPSYLYDETKHQRLRLTYPRGTRSRVRVKAATPVLDAESVEKPIHDVNEEGGGSFLRDSESTRRIEIHYPKDDQAWVEFEGYGSQVEIIWRE</sequence>
<feature type="region of interest" description="Disordered" evidence="1">
    <location>
        <begin position="15"/>
        <end position="38"/>
    </location>
</feature>
<feature type="compositionally biased region" description="Polar residues" evidence="1">
    <location>
        <begin position="118"/>
        <end position="133"/>
    </location>
</feature>
<protein>
    <submittedName>
        <fullName evidence="2">Uncharacterized protein</fullName>
    </submittedName>
</protein>
<dbReference type="Proteomes" id="UP000246702">
    <property type="component" value="Unassembled WGS sequence"/>
</dbReference>
<proteinExistence type="predicted"/>
<feature type="region of interest" description="Disordered" evidence="1">
    <location>
        <begin position="74"/>
        <end position="202"/>
    </location>
</feature>
<dbReference type="GeneID" id="37118761"/>
<feature type="compositionally biased region" description="Polar residues" evidence="1">
    <location>
        <begin position="175"/>
        <end position="192"/>
    </location>
</feature>
<keyword evidence="3" id="KW-1185">Reference proteome</keyword>
<gene>
    <name evidence="2" type="ORF">BO94DRAFT_610974</name>
</gene>
<evidence type="ECO:0000256" key="1">
    <source>
        <dbReference type="SAM" id="MobiDB-lite"/>
    </source>
</evidence>
<organism evidence="2 3">
    <name type="scientific">Aspergillus sclerotioniger CBS 115572</name>
    <dbReference type="NCBI Taxonomy" id="1450535"/>
    <lineage>
        <taxon>Eukaryota</taxon>
        <taxon>Fungi</taxon>
        <taxon>Dikarya</taxon>
        <taxon>Ascomycota</taxon>
        <taxon>Pezizomycotina</taxon>
        <taxon>Eurotiomycetes</taxon>
        <taxon>Eurotiomycetidae</taxon>
        <taxon>Eurotiales</taxon>
        <taxon>Aspergillaceae</taxon>
        <taxon>Aspergillus</taxon>
        <taxon>Aspergillus subgen. Circumdati</taxon>
    </lineage>
</organism>
<dbReference type="RefSeq" id="XP_025462487.1">
    <property type="nucleotide sequence ID" value="XM_025616618.1"/>
</dbReference>
<name>A0A317V8F1_9EURO</name>
<comment type="caution">
    <text evidence="2">The sequence shown here is derived from an EMBL/GenBank/DDBJ whole genome shotgun (WGS) entry which is preliminary data.</text>
</comment>
<accession>A0A317V8F1</accession>
<reference evidence="2 3" key="1">
    <citation type="submission" date="2016-12" db="EMBL/GenBank/DDBJ databases">
        <title>The genomes of Aspergillus section Nigri reveals drivers in fungal speciation.</title>
        <authorList>
            <consortium name="DOE Joint Genome Institute"/>
            <person name="Vesth T.C."/>
            <person name="Nybo J."/>
            <person name="Theobald S."/>
            <person name="Brandl J."/>
            <person name="Frisvad J.C."/>
            <person name="Nielsen K.F."/>
            <person name="Lyhne E.K."/>
            <person name="Kogle M.E."/>
            <person name="Kuo A."/>
            <person name="Riley R."/>
            <person name="Clum A."/>
            <person name="Nolan M."/>
            <person name="Lipzen A."/>
            <person name="Salamov A."/>
            <person name="Henrissat B."/>
            <person name="Wiebenga A."/>
            <person name="De Vries R.P."/>
            <person name="Grigoriev I.V."/>
            <person name="Mortensen U.H."/>
            <person name="Andersen M.R."/>
            <person name="Baker S.E."/>
        </authorList>
    </citation>
    <scope>NUCLEOTIDE SEQUENCE [LARGE SCALE GENOMIC DNA]</scope>
    <source>
        <strain evidence="2 3">CBS 115572</strain>
    </source>
</reference>
<feature type="region of interest" description="Disordered" evidence="1">
    <location>
        <begin position="260"/>
        <end position="280"/>
    </location>
</feature>
<feature type="compositionally biased region" description="Basic and acidic residues" evidence="1">
    <location>
        <begin position="24"/>
        <end position="36"/>
    </location>
</feature>